<evidence type="ECO:0000256" key="2">
    <source>
        <dbReference type="SAM" id="MobiDB-lite"/>
    </source>
</evidence>
<evidence type="ECO:0000259" key="3">
    <source>
        <dbReference type="SMART" id="SM00482"/>
    </source>
</evidence>
<dbReference type="GO" id="GO:0005760">
    <property type="term" value="C:gamma DNA polymerase complex"/>
    <property type="evidence" value="ECO:0007669"/>
    <property type="project" value="InterPro"/>
</dbReference>
<dbReference type="Gene3D" id="1.10.150.20">
    <property type="entry name" value="5' to 3' exonuclease, C-terminal subdomain"/>
    <property type="match status" value="1"/>
</dbReference>
<dbReference type="GO" id="GO:0006264">
    <property type="term" value="P:mitochondrial DNA replication"/>
    <property type="evidence" value="ECO:0007669"/>
    <property type="project" value="TreeGrafter"/>
</dbReference>
<feature type="domain" description="DNA-directed DNA polymerase family A palm" evidence="3">
    <location>
        <begin position="840"/>
        <end position="1075"/>
    </location>
</feature>
<dbReference type="InterPro" id="IPR001098">
    <property type="entry name" value="DNA-dir_DNA_pol_A_palm_dom"/>
</dbReference>
<feature type="compositionally biased region" description="Low complexity" evidence="2">
    <location>
        <begin position="1212"/>
        <end position="1221"/>
    </location>
</feature>
<dbReference type="GO" id="GO:0008408">
    <property type="term" value="F:3'-5' exonuclease activity"/>
    <property type="evidence" value="ECO:0007669"/>
    <property type="project" value="TreeGrafter"/>
</dbReference>
<gene>
    <name evidence="4" type="ORF">VHUM_02633</name>
</gene>
<dbReference type="InterPro" id="IPR041336">
    <property type="entry name" value="DNApol_Exo"/>
</dbReference>
<sequence length="1291" mass="141598">MHSQLFPGDPLPKVPDNLLAISKDHLQMHGLSPEGAAVLPEISFDMPALEGGNIRQHFHALGKHAAEPYLSMAKEFAELDLPPIPQQWVVDRPGWTRYAADGSTSAVDSLDGETIVSFDVETLWKVSPYAVMATAASKDAWYSWLSPNVFEDPPAEDTKTESKPVWDKSTPETCPRTLIPLFKDSKSPTIAIGHNVGYDRQRVAEEYCLEGTQTRWLDTLSLHVATRGITSVQRAAWMKYRKNKVTKAEQRAETAEALQEEADKNGDSLLAQSLAEWNNDADSDNSGGAIKTWEEVTSANSLADVAALHCGIKVDKSVRDRFGDDNVKHASDLRPELAELLTYCANDVLVTHKVYKEVLPLFLNSCPHPVSFSGMLTMGSAFLPVDEQWKEYLRNAETKYQELNEGVRLALRHLADNVRLAGPKEDDPWISQLDWTPKAARWADPSGTASESAPVTTVKPRWYSAIKSPADLATNHSQRYLLPLLLRLSFRGYPVYYLHDHYWCFKAPLEAVEDLCHVHGAPVDLSPKDAHLEPLLDDAVFFRVSLHSEARRTKLVGKGVKKDVAAGLLTSPFSDLLRRLTSGPPDAVVDQLMTCAEDMLKNGRETPWGAQLDWEVESSSATPKPSLKRAPHGTWPKWYWDLTVAPTNNKVAQGELDLSTRKSVSPLLLRMQWQGYPLVISKEHKWLYRVPVSEASSDPESPVSALKAVTLNGVKGDEHLVRDNAYLYFKIPHKDGEGANVGTPLSKAFLKATENGILTSALASDPDPEVANAASAAMNMNALCSYWISSRERIMDQFVVYDDPSRGMILPPVITMGTVTRRAVEATWLTASNAKKNRVGSELKAMVRAPPGYAIVGADVDSEELWISSVMGDSQFGTHGATAIGWMTLEGTKSAGTDLHSKTANILNISRDGAKVFNYSRIYGAGKPHAIQLLLQGDGKLSKEDADTLATNLYKQTKGAKAFGGRKGHAVKTSYLWHGGSESYLFNTLESIALMDRPTTPALGCGVTRALRKSFLDAGHSYLPSRINWVVQSSGVDYLHLLIVSMDYLIKKYGIKARYLISVHDEVRYLAEEDDKYRTALALQIANAWTRALFCFNLGLDDMPQGVAFFSAVDVDRILRKETDMTCVTPSHPSALACGESLDIHAVLERTGGGDLGPVVDPRPLERVADTGPPVSIFGDIQSPSHARFLSAQASTNGALARGWLANQAPLDASASSSSGDDSGGSSGMSVFAPAPQRHAARKPKAEVYVRLDDEPVYDAYEARGHGAWSDADLSEALRALSVRGPDKIKW</sequence>
<proteinExistence type="predicted"/>
<organism evidence="4 5">
    <name type="scientific">Vanrija humicola</name>
    <name type="common">Yeast</name>
    <name type="synonym">Cryptococcus humicola</name>
    <dbReference type="NCBI Taxonomy" id="5417"/>
    <lineage>
        <taxon>Eukaryota</taxon>
        <taxon>Fungi</taxon>
        <taxon>Dikarya</taxon>
        <taxon>Basidiomycota</taxon>
        <taxon>Agaricomycotina</taxon>
        <taxon>Tremellomycetes</taxon>
        <taxon>Trichosporonales</taxon>
        <taxon>Trichosporonaceae</taxon>
        <taxon>Vanrija</taxon>
    </lineage>
</organism>
<dbReference type="Proteomes" id="UP000473826">
    <property type="component" value="Unassembled WGS sequence"/>
</dbReference>
<accession>A0A7D8YZ71</accession>
<reference evidence="4 5" key="1">
    <citation type="journal article" date="2019" name="PLoS Genet.">
        <title>Convergent evolution of linked mating-type loci in basidiomycete fungi.</title>
        <authorList>
            <person name="Sun S."/>
            <person name="Coelho M.A."/>
            <person name="Heitman J."/>
            <person name="Nowrousian M."/>
        </authorList>
    </citation>
    <scope>NUCLEOTIDE SEQUENCE [LARGE SCALE GENOMIC DNA]</scope>
    <source>
        <strain evidence="4 5">CBS 4282</strain>
    </source>
</reference>
<dbReference type="PANTHER" id="PTHR10267">
    <property type="entry name" value="DNA POLYMERASE SUBUNIT GAMMA-1"/>
    <property type="match status" value="1"/>
</dbReference>
<evidence type="ECO:0000256" key="1">
    <source>
        <dbReference type="ARBA" id="ARBA00031966"/>
    </source>
</evidence>
<dbReference type="GO" id="GO:0003677">
    <property type="term" value="F:DNA binding"/>
    <property type="evidence" value="ECO:0007669"/>
    <property type="project" value="InterPro"/>
</dbReference>
<dbReference type="Gene3D" id="3.30.70.370">
    <property type="match status" value="1"/>
</dbReference>
<comment type="caution">
    <text evidence="4">The sequence shown here is derived from an EMBL/GenBank/DDBJ whole genome shotgun (WGS) entry which is preliminary data.</text>
</comment>
<dbReference type="PANTHER" id="PTHR10267:SF0">
    <property type="entry name" value="DNA POLYMERASE SUBUNIT GAMMA-1"/>
    <property type="match status" value="1"/>
</dbReference>
<dbReference type="SUPFAM" id="SSF53098">
    <property type="entry name" value="Ribonuclease H-like"/>
    <property type="match status" value="1"/>
</dbReference>
<dbReference type="SMART" id="SM00482">
    <property type="entry name" value="POLAc"/>
    <property type="match status" value="1"/>
</dbReference>
<evidence type="ECO:0000313" key="4">
    <source>
        <dbReference type="EMBL" id="TXT09159.1"/>
    </source>
</evidence>
<dbReference type="Pfam" id="PF00476">
    <property type="entry name" value="DNA_pol_A"/>
    <property type="match status" value="1"/>
</dbReference>
<dbReference type="SUPFAM" id="SSF56672">
    <property type="entry name" value="DNA/RNA polymerases"/>
    <property type="match status" value="1"/>
</dbReference>
<dbReference type="GO" id="GO:0003887">
    <property type="term" value="F:DNA-directed DNA polymerase activity"/>
    <property type="evidence" value="ECO:0007669"/>
    <property type="project" value="InterPro"/>
</dbReference>
<dbReference type="Gene3D" id="3.30.420.390">
    <property type="match status" value="2"/>
</dbReference>
<dbReference type="OrthoDB" id="5588663at2759"/>
<protein>
    <recommendedName>
        <fullName evidence="1">Mitochondrial DNA polymerase catalytic subunit</fullName>
    </recommendedName>
</protein>
<feature type="region of interest" description="Disordered" evidence="2">
    <location>
        <begin position="1211"/>
        <end position="1246"/>
    </location>
</feature>
<dbReference type="PRINTS" id="PR00867">
    <property type="entry name" value="DNAPOLG"/>
</dbReference>
<dbReference type="Pfam" id="PF18136">
    <property type="entry name" value="DNApol_Exo"/>
    <property type="match status" value="1"/>
</dbReference>
<name>A0A7D8YZ71_VANHU</name>
<keyword evidence="5" id="KW-1185">Reference proteome</keyword>
<dbReference type="EMBL" id="QKWK01000006">
    <property type="protein sequence ID" value="TXT09159.1"/>
    <property type="molecule type" value="Genomic_DNA"/>
</dbReference>
<dbReference type="InterPro" id="IPR043502">
    <property type="entry name" value="DNA/RNA_pol_sf"/>
</dbReference>
<dbReference type="InterPro" id="IPR012337">
    <property type="entry name" value="RNaseH-like_sf"/>
</dbReference>
<dbReference type="InterPro" id="IPR002297">
    <property type="entry name" value="DNA-dir_DNA_pol_A_mt"/>
</dbReference>
<evidence type="ECO:0000313" key="5">
    <source>
        <dbReference type="Proteomes" id="UP000473826"/>
    </source>
</evidence>